<dbReference type="InterPro" id="IPR000086">
    <property type="entry name" value="NUDIX_hydrolase_dom"/>
</dbReference>
<evidence type="ECO:0000259" key="3">
    <source>
        <dbReference type="PROSITE" id="PS51462"/>
    </source>
</evidence>
<name>A0A644Z2S6_9ZZZZ</name>
<dbReference type="AlphaFoldDB" id="A0A644Z2S6"/>
<dbReference type="GO" id="GO:0006753">
    <property type="term" value="P:nucleoside phosphate metabolic process"/>
    <property type="evidence" value="ECO:0007669"/>
    <property type="project" value="TreeGrafter"/>
</dbReference>
<protein>
    <submittedName>
        <fullName evidence="4">ADP-ribose pyrophosphatase</fullName>
        <ecNumber evidence="4">3.6.1.13</ecNumber>
    </submittedName>
</protein>
<dbReference type="PANTHER" id="PTHR11839:SF18">
    <property type="entry name" value="NUDIX HYDROLASE DOMAIN-CONTAINING PROTEIN"/>
    <property type="match status" value="1"/>
</dbReference>
<dbReference type="EMBL" id="VSSQ01007214">
    <property type="protein sequence ID" value="MPM35215.1"/>
    <property type="molecule type" value="Genomic_DNA"/>
</dbReference>
<dbReference type="GO" id="GO:0005829">
    <property type="term" value="C:cytosol"/>
    <property type="evidence" value="ECO:0007669"/>
    <property type="project" value="TreeGrafter"/>
</dbReference>
<sequence length="178" mass="20247">MDYDVVKNEEMYTGKILKIFKDQIVMPGGSTATREVVVKNNASAIVPIDDEGNIIFVRQYRHPAKDMVLEIPAGTFEEGEDPYECAIRELEEETGYKAEGLTYVNWSYASVGVCTERIYLYIAEKLNEGVQHLDEDEFVEIERYSLEDALAMIFDGTITDSKTMLGIFAYKELVTKRS</sequence>
<dbReference type="PROSITE" id="PS00893">
    <property type="entry name" value="NUDIX_BOX"/>
    <property type="match status" value="1"/>
</dbReference>
<comment type="cofactor">
    <cofactor evidence="1">
        <name>Mg(2+)</name>
        <dbReference type="ChEBI" id="CHEBI:18420"/>
    </cofactor>
</comment>
<dbReference type="FunFam" id="3.90.79.10:FF:000024">
    <property type="entry name" value="ADP-ribose pyrophosphatase"/>
    <property type="match status" value="1"/>
</dbReference>
<dbReference type="Pfam" id="PF00293">
    <property type="entry name" value="NUDIX"/>
    <property type="match status" value="1"/>
</dbReference>
<evidence type="ECO:0000313" key="4">
    <source>
        <dbReference type="EMBL" id="MPM35215.1"/>
    </source>
</evidence>
<dbReference type="EC" id="3.6.1.13" evidence="4"/>
<dbReference type="GO" id="GO:0019693">
    <property type="term" value="P:ribose phosphate metabolic process"/>
    <property type="evidence" value="ECO:0007669"/>
    <property type="project" value="TreeGrafter"/>
</dbReference>
<evidence type="ECO:0000256" key="2">
    <source>
        <dbReference type="ARBA" id="ARBA00022801"/>
    </source>
</evidence>
<dbReference type="InterPro" id="IPR015797">
    <property type="entry name" value="NUDIX_hydrolase-like_dom_sf"/>
</dbReference>
<dbReference type="Gene3D" id="3.90.79.10">
    <property type="entry name" value="Nucleoside Triphosphate Pyrophosphohydrolase"/>
    <property type="match status" value="1"/>
</dbReference>
<dbReference type="PANTHER" id="PTHR11839">
    <property type="entry name" value="UDP/ADP-SUGAR PYROPHOSPHATASE"/>
    <property type="match status" value="1"/>
</dbReference>
<dbReference type="GO" id="GO:0047631">
    <property type="term" value="F:ADP-ribose diphosphatase activity"/>
    <property type="evidence" value="ECO:0007669"/>
    <property type="project" value="UniProtKB-EC"/>
</dbReference>
<feature type="domain" description="Nudix hydrolase" evidence="3">
    <location>
        <begin position="38"/>
        <end position="166"/>
    </location>
</feature>
<dbReference type="PROSITE" id="PS51462">
    <property type="entry name" value="NUDIX"/>
    <property type="match status" value="1"/>
</dbReference>
<dbReference type="InterPro" id="IPR020084">
    <property type="entry name" value="NUDIX_hydrolase_CS"/>
</dbReference>
<organism evidence="4">
    <name type="scientific">bioreactor metagenome</name>
    <dbReference type="NCBI Taxonomy" id="1076179"/>
    <lineage>
        <taxon>unclassified sequences</taxon>
        <taxon>metagenomes</taxon>
        <taxon>ecological metagenomes</taxon>
    </lineage>
</organism>
<proteinExistence type="predicted"/>
<dbReference type="SUPFAM" id="SSF55811">
    <property type="entry name" value="Nudix"/>
    <property type="match status" value="1"/>
</dbReference>
<reference evidence="4" key="1">
    <citation type="submission" date="2019-08" db="EMBL/GenBank/DDBJ databases">
        <authorList>
            <person name="Kucharzyk K."/>
            <person name="Murdoch R.W."/>
            <person name="Higgins S."/>
            <person name="Loffler F."/>
        </authorList>
    </citation>
    <scope>NUCLEOTIDE SEQUENCE</scope>
</reference>
<evidence type="ECO:0000256" key="1">
    <source>
        <dbReference type="ARBA" id="ARBA00001946"/>
    </source>
</evidence>
<accession>A0A644Z2S6</accession>
<keyword evidence="2 4" id="KW-0378">Hydrolase</keyword>
<comment type="caution">
    <text evidence="4">The sequence shown here is derived from an EMBL/GenBank/DDBJ whole genome shotgun (WGS) entry which is preliminary data.</text>
</comment>
<dbReference type="CDD" id="cd03424">
    <property type="entry name" value="NUDIX_ADPRase_Nudt5_UGPPase_Nudt14"/>
    <property type="match status" value="1"/>
</dbReference>
<gene>
    <name evidence="4" type="primary">nudF_7</name>
    <name evidence="4" type="ORF">SDC9_81805</name>
</gene>